<dbReference type="GO" id="GO:0032259">
    <property type="term" value="P:methylation"/>
    <property type="evidence" value="ECO:0007669"/>
    <property type="project" value="UniProtKB-KW"/>
</dbReference>
<reference evidence="2 3" key="2">
    <citation type="submission" date="2020-08" db="EMBL/GenBank/DDBJ databases">
        <title>The Agave Microbiome: Exploring the role of microbial communities in plant adaptations to desert environments.</title>
        <authorList>
            <person name="Partida-Martinez L.P."/>
        </authorList>
    </citation>
    <scope>NUCLEOTIDE SEQUENCE [LARGE SCALE GENOMIC DNA]</scope>
    <source>
        <strain evidence="2 3">AT2.17</strain>
    </source>
</reference>
<evidence type="ECO:0000313" key="3">
    <source>
        <dbReference type="Proteomes" id="UP000549911"/>
    </source>
</evidence>
<proteinExistence type="predicted"/>
<keyword evidence="2" id="KW-0808">Transferase</keyword>
<protein>
    <submittedName>
        <fullName evidence="2">SAM-dependent methyltransferase</fullName>
    </submittedName>
</protein>
<name>A0A7Y9H576_9ACTN</name>
<sequence>MTPAAAAATPGWVRGFYDRKSEVAGPSGVLDHHVERAQAVETLTGRVAGRVLELGAGAGGSAVATARLGYDVTAVELSGVRAGFARDLAREHGVDLTVVEGDFLTHDLGARFDVVTMWNGFGMGDDAHQRAILEAAGSRWLDEGGHVVLDVYNPAAWIRWAGTDEVDEETGCRNVVDYDVVGARFVDTWWFDGPDGPPMAQTVRCYAPVDLELLARGTGLCVESCRPAGHPAFTDRMATGPLGEDWGYRAVLRHDV</sequence>
<dbReference type="InterPro" id="IPR029063">
    <property type="entry name" value="SAM-dependent_MTases_sf"/>
</dbReference>
<dbReference type="Proteomes" id="UP000549911">
    <property type="component" value="Unassembled WGS sequence"/>
</dbReference>
<dbReference type="Gene3D" id="3.40.50.150">
    <property type="entry name" value="Vaccinia Virus protein VP39"/>
    <property type="match status" value="1"/>
</dbReference>
<feature type="domain" description="Methyltransferase" evidence="1">
    <location>
        <begin position="51"/>
        <end position="145"/>
    </location>
</feature>
<dbReference type="GO" id="GO:0008168">
    <property type="term" value="F:methyltransferase activity"/>
    <property type="evidence" value="ECO:0007669"/>
    <property type="project" value="UniProtKB-KW"/>
</dbReference>
<dbReference type="EMBL" id="JACCBW010000003">
    <property type="protein sequence ID" value="NYE38145.1"/>
    <property type="molecule type" value="Genomic_DNA"/>
</dbReference>
<evidence type="ECO:0000259" key="1">
    <source>
        <dbReference type="Pfam" id="PF13649"/>
    </source>
</evidence>
<reference evidence="2 3" key="1">
    <citation type="submission" date="2020-07" db="EMBL/GenBank/DDBJ databases">
        <authorList>
            <person name="Partida-Martinez L."/>
            <person name="Huntemann M."/>
            <person name="Clum A."/>
            <person name="Wang J."/>
            <person name="Palaniappan K."/>
            <person name="Ritter S."/>
            <person name="Chen I.-M."/>
            <person name="Stamatis D."/>
            <person name="Reddy T."/>
            <person name="O'Malley R."/>
            <person name="Daum C."/>
            <person name="Shapiro N."/>
            <person name="Ivanova N."/>
            <person name="Kyrpides N."/>
            <person name="Woyke T."/>
        </authorList>
    </citation>
    <scope>NUCLEOTIDE SEQUENCE [LARGE SCALE GENOMIC DNA]</scope>
    <source>
        <strain evidence="2 3">AT2.17</strain>
    </source>
</reference>
<dbReference type="CDD" id="cd02440">
    <property type="entry name" value="AdoMet_MTases"/>
    <property type="match status" value="1"/>
</dbReference>
<dbReference type="InterPro" id="IPR041698">
    <property type="entry name" value="Methyltransf_25"/>
</dbReference>
<organism evidence="2 3">
    <name type="scientific">Nocardioides cavernae</name>
    <dbReference type="NCBI Taxonomy" id="1921566"/>
    <lineage>
        <taxon>Bacteria</taxon>
        <taxon>Bacillati</taxon>
        <taxon>Actinomycetota</taxon>
        <taxon>Actinomycetes</taxon>
        <taxon>Propionibacteriales</taxon>
        <taxon>Nocardioidaceae</taxon>
        <taxon>Nocardioides</taxon>
    </lineage>
</organism>
<dbReference type="AlphaFoldDB" id="A0A7Y9H576"/>
<keyword evidence="2" id="KW-0489">Methyltransferase</keyword>
<dbReference type="Pfam" id="PF13649">
    <property type="entry name" value="Methyltransf_25"/>
    <property type="match status" value="1"/>
</dbReference>
<dbReference type="SUPFAM" id="SSF53335">
    <property type="entry name" value="S-adenosyl-L-methionine-dependent methyltransferases"/>
    <property type="match status" value="1"/>
</dbReference>
<evidence type="ECO:0000313" key="2">
    <source>
        <dbReference type="EMBL" id="NYE38145.1"/>
    </source>
</evidence>
<accession>A0A7Y9H576</accession>
<keyword evidence="3" id="KW-1185">Reference proteome</keyword>
<dbReference type="RefSeq" id="WP_179620761.1">
    <property type="nucleotide sequence ID" value="NZ_JACCBW010000003.1"/>
</dbReference>
<gene>
    <name evidence="2" type="ORF">F4692_003290</name>
</gene>
<comment type="caution">
    <text evidence="2">The sequence shown here is derived from an EMBL/GenBank/DDBJ whole genome shotgun (WGS) entry which is preliminary data.</text>
</comment>